<dbReference type="AlphaFoldDB" id="A0A812PDF5"/>
<dbReference type="PROSITE" id="PS50088">
    <property type="entry name" value="ANK_REPEAT"/>
    <property type="match status" value="2"/>
</dbReference>
<name>A0A812PDF5_9DINO</name>
<sequence>MTSIKERRQRMLDKNLAGFGQDHQRQKHSKAVTDALDVVHWSRLQLVPRAPSPTPKAVPKTGAKGAGPLDPGLRAASAGNSEALAALLRAGWDLQTRDPHGSNALLWAAGGGHLETCQLLVKQGLDPMSRQKDHRTALHWAARNGRLSVCRWLVEVCGLRPDDPTLDGTVPLHWAVWQGHEDVCSWLVHEARANLHAKNKYGCNASQWAALAGSVKMCRWLQHEGLDLKVLNLNGHSALHKAAVKGRWDCCTWLLRQDMDDGGGLGLEQLGPDRDGNRPSTMARCGGFEDLSRWLQGLEHEHQVTYSMLSPPRPDVTGQRLHG</sequence>
<evidence type="ECO:0000256" key="4">
    <source>
        <dbReference type="SAM" id="MobiDB-lite"/>
    </source>
</evidence>
<proteinExistence type="predicted"/>
<evidence type="ECO:0000313" key="5">
    <source>
        <dbReference type="EMBL" id="CAE7358993.1"/>
    </source>
</evidence>
<dbReference type="InterPro" id="IPR050776">
    <property type="entry name" value="Ank_Repeat/CDKN_Inhibitor"/>
</dbReference>
<dbReference type="OrthoDB" id="434204at2759"/>
<keyword evidence="2 3" id="KW-0040">ANK repeat</keyword>
<organism evidence="5 6">
    <name type="scientific">Symbiodinium natans</name>
    <dbReference type="NCBI Taxonomy" id="878477"/>
    <lineage>
        <taxon>Eukaryota</taxon>
        <taxon>Sar</taxon>
        <taxon>Alveolata</taxon>
        <taxon>Dinophyceae</taxon>
        <taxon>Suessiales</taxon>
        <taxon>Symbiodiniaceae</taxon>
        <taxon>Symbiodinium</taxon>
    </lineage>
</organism>
<evidence type="ECO:0000256" key="2">
    <source>
        <dbReference type="ARBA" id="ARBA00023043"/>
    </source>
</evidence>
<dbReference type="Gene3D" id="1.25.40.20">
    <property type="entry name" value="Ankyrin repeat-containing domain"/>
    <property type="match status" value="1"/>
</dbReference>
<dbReference type="InterPro" id="IPR002110">
    <property type="entry name" value="Ankyrin_rpt"/>
</dbReference>
<accession>A0A812PDF5</accession>
<dbReference type="PANTHER" id="PTHR24201">
    <property type="entry name" value="ANK_REP_REGION DOMAIN-CONTAINING PROTEIN"/>
    <property type="match status" value="1"/>
</dbReference>
<feature type="region of interest" description="Disordered" evidence="4">
    <location>
        <begin position="49"/>
        <end position="74"/>
    </location>
</feature>
<evidence type="ECO:0000256" key="1">
    <source>
        <dbReference type="ARBA" id="ARBA00022737"/>
    </source>
</evidence>
<keyword evidence="6" id="KW-1185">Reference proteome</keyword>
<dbReference type="Pfam" id="PF12796">
    <property type="entry name" value="Ank_2"/>
    <property type="match status" value="2"/>
</dbReference>
<dbReference type="SMART" id="SM00248">
    <property type="entry name" value="ANK"/>
    <property type="match status" value="5"/>
</dbReference>
<dbReference type="InterPro" id="IPR036770">
    <property type="entry name" value="Ankyrin_rpt-contain_sf"/>
</dbReference>
<evidence type="ECO:0000313" key="6">
    <source>
        <dbReference type="Proteomes" id="UP000604046"/>
    </source>
</evidence>
<protein>
    <submittedName>
        <fullName evidence="5">ANKRD52 protein</fullName>
    </submittedName>
</protein>
<reference evidence="5" key="1">
    <citation type="submission" date="2021-02" db="EMBL/GenBank/DDBJ databases">
        <authorList>
            <person name="Dougan E. K."/>
            <person name="Rhodes N."/>
            <person name="Thang M."/>
            <person name="Chan C."/>
        </authorList>
    </citation>
    <scope>NUCLEOTIDE SEQUENCE</scope>
</reference>
<keyword evidence="1" id="KW-0677">Repeat</keyword>
<comment type="caution">
    <text evidence="5">The sequence shown here is derived from an EMBL/GenBank/DDBJ whole genome shotgun (WGS) entry which is preliminary data.</text>
</comment>
<dbReference type="Proteomes" id="UP000604046">
    <property type="component" value="Unassembled WGS sequence"/>
</dbReference>
<dbReference type="SUPFAM" id="SSF48403">
    <property type="entry name" value="Ankyrin repeat"/>
    <property type="match status" value="1"/>
</dbReference>
<dbReference type="EMBL" id="CAJNDS010002170">
    <property type="protein sequence ID" value="CAE7358993.1"/>
    <property type="molecule type" value="Genomic_DNA"/>
</dbReference>
<gene>
    <name evidence="5" type="primary">ANKRD52</name>
    <name evidence="5" type="ORF">SNAT2548_LOCUS19217</name>
</gene>
<evidence type="ECO:0000256" key="3">
    <source>
        <dbReference type="PROSITE-ProRule" id="PRU00023"/>
    </source>
</evidence>
<feature type="repeat" description="ANK" evidence="3">
    <location>
        <begin position="167"/>
        <end position="200"/>
    </location>
</feature>
<feature type="repeat" description="ANK" evidence="3">
    <location>
        <begin position="100"/>
        <end position="132"/>
    </location>
</feature>